<keyword evidence="2" id="KW-1185">Reference proteome</keyword>
<reference evidence="1" key="1">
    <citation type="submission" date="2020-05" db="EMBL/GenBank/DDBJ databases">
        <title>Large-scale comparative analyses of tick genomes elucidate their genetic diversity and vector capacities.</title>
        <authorList>
            <person name="Jia N."/>
            <person name="Wang J."/>
            <person name="Shi W."/>
            <person name="Du L."/>
            <person name="Sun Y."/>
            <person name="Zhan W."/>
            <person name="Jiang J."/>
            <person name="Wang Q."/>
            <person name="Zhang B."/>
            <person name="Ji P."/>
            <person name="Sakyi L.B."/>
            <person name="Cui X."/>
            <person name="Yuan T."/>
            <person name="Jiang B."/>
            <person name="Yang W."/>
            <person name="Lam T.T.-Y."/>
            <person name="Chang Q."/>
            <person name="Ding S."/>
            <person name="Wang X."/>
            <person name="Zhu J."/>
            <person name="Ruan X."/>
            <person name="Zhao L."/>
            <person name="Wei J."/>
            <person name="Que T."/>
            <person name="Du C."/>
            <person name="Cheng J."/>
            <person name="Dai P."/>
            <person name="Han X."/>
            <person name="Huang E."/>
            <person name="Gao Y."/>
            <person name="Liu J."/>
            <person name="Shao H."/>
            <person name="Ye R."/>
            <person name="Li L."/>
            <person name="Wei W."/>
            <person name="Wang X."/>
            <person name="Wang C."/>
            <person name="Yang T."/>
            <person name="Huo Q."/>
            <person name="Li W."/>
            <person name="Guo W."/>
            <person name="Chen H."/>
            <person name="Zhou L."/>
            <person name="Ni X."/>
            <person name="Tian J."/>
            <person name="Zhou Y."/>
            <person name="Sheng Y."/>
            <person name="Liu T."/>
            <person name="Pan Y."/>
            <person name="Xia L."/>
            <person name="Li J."/>
            <person name="Zhao F."/>
            <person name="Cao W."/>
        </authorList>
    </citation>
    <scope>NUCLEOTIDE SEQUENCE</scope>
    <source>
        <strain evidence="1">Hyas-2018</strain>
    </source>
</reference>
<comment type="caution">
    <text evidence="1">The sequence shown here is derived from an EMBL/GenBank/DDBJ whole genome shotgun (WGS) entry which is preliminary data.</text>
</comment>
<gene>
    <name evidence="1" type="ORF">HPB50_018615</name>
</gene>
<accession>A0ACB7SH17</accession>
<dbReference type="Proteomes" id="UP000821845">
    <property type="component" value="Chromosome 4"/>
</dbReference>
<sequence>MLNIDPGLYLRPPGTVSPQSSHPHDGHNGPTRAVTSLWEEHLTDLRRAKRNIKIYAAIAEKLQALGCDKKKIENLGNKYRSMKRMQTGTGSGAISWPHYWDIHREPFRSSLAASARVPEEVQILEGIVRGEVADHQPPSEGCLSPLPVAAPEPPCTPRAGTCPHVVDNSASSETESTPSSCEEPTKRSQKTKTAACAIYAYCAAAGRTEAASSLSRRKTRERTGTKRAAATDI</sequence>
<proteinExistence type="predicted"/>
<evidence type="ECO:0000313" key="2">
    <source>
        <dbReference type="Proteomes" id="UP000821845"/>
    </source>
</evidence>
<dbReference type="EMBL" id="CM023484">
    <property type="protein sequence ID" value="KAH6933860.1"/>
    <property type="molecule type" value="Genomic_DNA"/>
</dbReference>
<evidence type="ECO:0000313" key="1">
    <source>
        <dbReference type="EMBL" id="KAH6933860.1"/>
    </source>
</evidence>
<protein>
    <submittedName>
        <fullName evidence="1">Uncharacterized protein</fullName>
    </submittedName>
</protein>
<name>A0ACB7SH17_HYAAI</name>
<organism evidence="1 2">
    <name type="scientific">Hyalomma asiaticum</name>
    <name type="common">Tick</name>
    <dbReference type="NCBI Taxonomy" id="266040"/>
    <lineage>
        <taxon>Eukaryota</taxon>
        <taxon>Metazoa</taxon>
        <taxon>Ecdysozoa</taxon>
        <taxon>Arthropoda</taxon>
        <taxon>Chelicerata</taxon>
        <taxon>Arachnida</taxon>
        <taxon>Acari</taxon>
        <taxon>Parasitiformes</taxon>
        <taxon>Ixodida</taxon>
        <taxon>Ixodoidea</taxon>
        <taxon>Ixodidae</taxon>
        <taxon>Hyalomminae</taxon>
        <taxon>Hyalomma</taxon>
    </lineage>
</organism>